<dbReference type="InterPro" id="IPR050807">
    <property type="entry name" value="TransReg_Diox_bact_type"/>
</dbReference>
<dbReference type="PANTHER" id="PTHR46797:SF23">
    <property type="entry name" value="HTH-TYPE TRANSCRIPTIONAL REGULATOR SUTR"/>
    <property type="match status" value="1"/>
</dbReference>
<evidence type="ECO:0000313" key="5">
    <source>
        <dbReference type="EMBL" id="QAZ68602.1"/>
    </source>
</evidence>
<dbReference type="KEGG" id="dcb:C3Y92_15770"/>
<evidence type="ECO:0000259" key="4">
    <source>
        <dbReference type="PROSITE" id="PS50943"/>
    </source>
</evidence>
<keyword evidence="1" id="KW-0805">Transcription regulation</keyword>
<dbReference type="AlphaFoldDB" id="A0A4P6I3W7"/>
<evidence type="ECO:0000256" key="3">
    <source>
        <dbReference type="ARBA" id="ARBA00023163"/>
    </source>
</evidence>
<feature type="domain" description="HTH cro/C1-type" evidence="4">
    <location>
        <begin position="12"/>
        <end position="66"/>
    </location>
</feature>
<gene>
    <name evidence="5" type="ORF">C3Y92_15735</name>
    <name evidence="6" type="ORF">C3Y92_15770</name>
</gene>
<evidence type="ECO:0000256" key="2">
    <source>
        <dbReference type="ARBA" id="ARBA00023125"/>
    </source>
</evidence>
<name>A0A4P6I3W7_9BACT</name>
<evidence type="ECO:0000256" key="1">
    <source>
        <dbReference type="ARBA" id="ARBA00023015"/>
    </source>
</evidence>
<proteinExistence type="predicted"/>
<organism evidence="6 7">
    <name type="scientific">Solidesulfovibrio carbinolicus</name>
    <dbReference type="NCBI Taxonomy" id="296842"/>
    <lineage>
        <taxon>Bacteria</taxon>
        <taxon>Pseudomonadati</taxon>
        <taxon>Thermodesulfobacteriota</taxon>
        <taxon>Desulfovibrionia</taxon>
        <taxon>Desulfovibrionales</taxon>
        <taxon>Desulfovibrionaceae</taxon>
        <taxon>Solidesulfovibrio</taxon>
    </lineage>
</organism>
<evidence type="ECO:0000313" key="7">
    <source>
        <dbReference type="Proteomes" id="UP000293296"/>
    </source>
</evidence>
<keyword evidence="3" id="KW-0804">Transcription</keyword>
<dbReference type="PANTHER" id="PTHR46797">
    <property type="entry name" value="HTH-TYPE TRANSCRIPTIONAL REGULATOR"/>
    <property type="match status" value="1"/>
</dbReference>
<dbReference type="Proteomes" id="UP000293296">
    <property type="component" value="Chromosome"/>
</dbReference>
<dbReference type="Pfam" id="PF01381">
    <property type="entry name" value="HTH_3"/>
    <property type="match status" value="1"/>
</dbReference>
<dbReference type="SUPFAM" id="SSF47413">
    <property type="entry name" value="lambda repressor-like DNA-binding domains"/>
    <property type="match status" value="1"/>
</dbReference>
<sequence>MDTVQDLFGKKIKAIRRARDITQEKLADLSGLSLQYIGEIERGRRNPSLTSIEQLSQALDIPMAELFSLEEFRLAPEELRAILMRQIESADEDRLRTFFSMAQVIFR</sequence>
<accession>A0A4P6I3W7</accession>
<dbReference type="RefSeq" id="WP_129354195.1">
    <property type="nucleotide sequence ID" value="NZ_CP026538.1"/>
</dbReference>
<dbReference type="Gene3D" id="1.10.260.40">
    <property type="entry name" value="lambda repressor-like DNA-binding domains"/>
    <property type="match status" value="1"/>
</dbReference>
<dbReference type="GO" id="GO:0005829">
    <property type="term" value="C:cytosol"/>
    <property type="evidence" value="ECO:0007669"/>
    <property type="project" value="TreeGrafter"/>
</dbReference>
<evidence type="ECO:0000313" key="6">
    <source>
        <dbReference type="EMBL" id="QAZ68609.1"/>
    </source>
</evidence>
<dbReference type="InterPro" id="IPR001387">
    <property type="entry name" value="Cro/C1-type_HTH"/>
</dbReference>
<protein>
    <submittedName>
        <fullName evidence="6">XRE family transcriptional regulator</fullName>
    </submittedName>
</protein>
<dbReference type="GO" id="GO:0003677">
    <property type="term" value="F:DNA binding"/>
    <property type="evidence" value="ECO:0007669"/>
    <property type="project" value="UniProtKB-KW"/>
</dbReference>
<dbReference type="PROSITE" id="PS50943">
    <property type="entry name" value="HTH_CROC1"/>
    <property type="match status" value="1"/>
</dbReference>
<dbReference type="GO" id="GO:0003700">
    <property type="term" value="F:DNA-binding transcription factor activity"/>
    <property type="evidence" value="ECO:0007669"/>
    <property type="project" value="TreeGrafter"/>
</dbReference>
<keyword evidence="7" id="KW-1185">Reference proteome</keyword>
<dbReference type="CDD" id="cd00093">
    <property type="entry name" value="HTH_XRE"/>
    <property type="match status" value="1"/>
</dbReference>
<dbReference type="SMART" id="SM00530">
    <property type="entry name" value="HTH_XRE"/>
    <property type="match status" value="1"/>
</dbReference>
<dbReference type="OrthoDB" id="5511017at2"/>
<dbReference type="EMBL" id="CP026538">
    <property type="protein sequence ID" value="QAZ68609.1"/>
    <property type="molecule type" value="Genomic_DNA"/>
</dbReference>
<keyword evidence="2" id="KW-0238">DNA-binding</keyword>
<dbReference type="EMBL" id="CP026538">
    <property type="protein sequence ID" value="QAZ68602.1"/>
    <property type="molecule type" value="Genomic_DNA"/>
</dbReference>
<dbReference type="KEGG" id="dcb:C3Y92_15735"/>
<reference evidence="6 7" key="1">
    <citation type="submission" date="2018-02" db="EMBL/GenBank/DDBJ databases">
        <title>Genome sequence of Desulfovibrio carbinolicus DSM 3852.</title>
        <authorList>
            <person name="Wilbanks E."/>
            <person name="Skennerton C.T."/>
            <person name="Orphan V.J."/>
        </authorList>
    </citation>
    <scope>NUCLEOTIDE SEQUENCE [LARGE SCALE GENOMIC DNA]</scope>
    <source>
        <strain evidence="6 7">DSM 3852</strain>
    </source>
</reference>
<dbReference type="InterPro" id="IPR010982">
    <property type="entry name" value="Lambda_DNA-bd_dom_sf"/>
</dbReference>